<dbReference type="OrthoDB" id="10256743at2759"/>
<keyword evidence="3" id="KW-1185">Reference proteome</keyword>
<organism evidence="2 3">
    <name type="scientific">Lentinus brumalis</name>
    <dbReference type="NCBI Taxonomy" id="2498619"/>
    <lineage>
        <taxon>Eukaryota</taxon>
        <taxon>Fungi</taxon>
        <taxon>Dikarya</taxon>
        <taxon>Basidiomycota</taxon>
        <taxon>Agaricomycotina</taxon>
        <taxon>Agaricomycetes</taxon>
        <taxon>Polyporales</taxon>
        <taxon>Polyporaceae</taxon>
        <taxon>Lentinus</taxon>
    </lineage>
</organism>
<evidence type="ECO:0000313" key="3">
    <source>
        <dbReference type="Proteomes" id="UP000256964"/>
    </source>
</evidence>
<dbReference type="STRING" id="139420.A0A371D5X3"/>
<reference evidence="2 3" key="1">
    <citation type="journal article" date="2018" name="Biotechnol. Biofuels">
        <title>Integrative visual omics of the white-rot fungus Polyporus brumalis exposes the biotechnological potential of its oxidative enzymes for delignifying raw plant biomass.</title>
        <authorList>
            <person name="Miyauchi S."/>
            <person name="Rancon A."/>
            <person name="Drula E."/>
            <person name="Hage H."/>
            <person name="Chaduli D."/>
            <person name="Favel A."/>
            <person name="Grisel S."/>
            <person name="Henrissat B."/>
            <person name="Herpoel-Gimbert I."/>
            <person name="Ruiz-Duenas F.J."/>
            <person name="Chevret D."/>
            <person name="Hainaut M."/>
            <person name="Lin J."/>
            <person name="Wang M."/>
            <person name="Pangilinan J."/>
            <person name="Lipzen A."/>
            <person name="Lesage-Meessen L."/>
            <person name="Navarro D."/>
            <person name="Riley R."/>
            <person name="Grigoriev I.V."/>
            <person name="Zhou S."/>
            <person name="Raouche S."/>
            <person name="Rosso M.N."/>
        </authorList>
    </citation>
    <scope>NUCLEOTIDE SEQUENCE [LARGE SCALE GENOMIC DNA]</scope>
    <source>
        <strain evidence="2 3">BRFM 1820</strain>
    </source>
</reference>
<dbReference type="EMBL" id="KZ857415">
    <property type="protein sequence ID" value="RDX47927.1"/>
    <property type="molecule type" value="Genomic_DNA"/>
</dbReference>
<gene>
    <name evidence="2" type="ORF">OH76DRAFT_1405483</name>
</gene>
<evidence type="ECO:0000313" key="2">
    <source>
        <dbReference type="EMBL" id="RDX47927.1"/>
    </source>
</evidence>
<protein>
    <submittedName>
        <fullName evidence="2">Uncharacterized protein</fullName>
    </submittedName>
</protein>
<evidence type="ECO:0000256" key="1">
    <source>
        <dbReference type="SAM" id="MobiDB-lite"/>
    </source>
</evidence>
<sequence>MESLVVEQTPAIVPQAVRDNGPLPMSFPAILRNPGLSDRFAHLRVRTQSLATSSPAAVKRNRRDEKEGKRWVRRKENARFVGNAHIVAPSRKDFSVPAPSGRTTFPEPLPQYLSRNNPIPPAVPAAREPMSANAGRFSMSLKGMRRELRKSGPRTEVLVKEVEEEIVDWLTAGGVMLSPDSVASFDLPGMPIGTSGAINEVSRSPLQLVWSIADDAFTRYVVHCCARYHDVVSFSKDTSGQRLTYLLRPNVTRPTHSVVPTLDTPPVTDLSELSATDFDTESELVSDRDLSDVEGPNPSARMTAIVEAASDASAPSSPAMGAVYVTRAIPPASASGLESDAWSVLGESDVDVEGDLSASEDDLAGSVASLSLSDAVGDIERTPVAIGARRRQGPDALRSRLLERQRRSASSPSPSPSRRAPTRPRQRAEHASVRPQVNGRRSFYDYLFA</sequence>
<accession>A0A371D5X3</accession>
<name>A0A371D5X3_9APHY</name>
<proteinExistence type="predicted"/>
<feature type="region of interest" description="Disordered" evidence="1">
    <location>
        <begin position="388"/>
        <end position="436"/>
    </location>
</feature>
<dbReference type="AlphaFoldDB" id="A0A371D5X3"/>
<feature type="compositionally biased region" description="Basic and acidic residues" evidence="1">
    <location>
        <begin position="397"/>
        <end position="406"/>
    </location>
</feature>
<dbReference type="Proteomes" id="UP000256964">
    <property type="component" value="Unassembled WGS sequence"/>
</dbReference>
<feature type="compositionally biased region" description="Low complexity" evidence="1">
    <location>
        <begin position="408"/>
        <end position="419"/>
    </location>
</feature>